<dbReference type="CDD" id="cd00610">
    <property type="entry name" value="OAT_like"/>
    <property type="match status" value="1"/>
</dbReference>
<evidence type="ECO:0000256" key="2">
    <source>
        <dbReference type="ARBA" id="ARBA00022605"/>
    </source>
</evidence>
<dbReference type="GO" id="GO:0030170">
    <property type="term" value="F:pyridoxal phosphate binding"/>
    <property type="evidence" value="ECO:0007669"/>
    <property type="project" value="InterPro"/>
</dbReference>
<dbReference type="EC" id="2.6.1.11" evidence="5"/>
<keyword evidence="5" id="KW-0055">Arginine biosynthesis</keyword>
<evidence type="ECO:0000256" key="3">
    <source>
        <dbReference type="ARBA" id="ARBA00022679"/>
    </source>
</evidence>
<dbReference type="InterPro" id="IPR005814">
    <property type="entry name" value="Aminotrans_3"/>
</dbReference>
<feature type="modified residue" description="N6-(pyridoxal phosphate)lysine" evidence="5">
    <location>
        <position position="243"/>
    </location>
</feature>
<dbReference type="Gene3D" id="3.90.1150.10">
    <property type="entry name" value="Aspartate Aminotransferase, domain 1"/>
    <property type="match status" value="1"/>
</dbReference>
<dbReference type="InterPro" id="IPR015424">
    <property type="entry name" value="PyrdxlP-dep_Trfase"/>
</dbReference>
<dbReference type="InterPro" id="IPR015421">
    <property type="entry name" value="PyrdxlP-dep_Trfase_major"/>
</dbReference>
<dbReference type="HAMAP" id="MF_01107">
    <property type="entry name" value="ArgD_aminotrans_3"/>
    <property type="match status" value="1"/>
</dbReference>
<dbReference type="RefSeq" id="WP_149266269.1">
    <property type="nucleotide sequence ID" value="NZ_VFJB01000005.1"/>
</dbReference>
<keyword evidence="5" id="KW-0963">Cytoplasm</keyword>
<dbReference type="PANTHER" id="PTHR11986:SF79">
    <property type="entry name" value="ACETYLORNITHINE AMINOTRANSFERASE, MITOCHONDRIAL"/>
    <property type="match status" value="1"/>
</dbReference>
<evidence type="ECO:0000256" key="4">
    <source>
        <dbReference type="ARBA" id="ARBA00022898"/>
    </source>
</evidence>
<comment type="similarity">
    <text evidence="5">Belongs to the class-III pyridoxal-phosphate-dependent aminotransferase family. ArgD subfamily.</text>
</comment>
<gene>
    <name evidence="5" type="primary">argD</name>
    <name evidence="6" type="ORF">FHQ18_06030</name>
</gene>
<dbReference type="SUPFAM" id="SSF53383">
    <property type="entry name" value="PLP-dependent transferases"/>
    <property type="match status" value="1"/>
</dbReference>
<dbReference type="InterPro" id="IPR049704">
    <property type="entry name" value="Aminotrans_3_PPA_site"/>
</dbReference>
<comment type="miscellaneous">
    <text evidence="5">May also have succinyldiaminopimelate aminotransferase activity, thus carrying out the corresponding step in lysine biosynthesis.</text>
</comment>
<evidence type="ECO:0000313" key="7">
    <source>
        <dbReference type="Proteomes" id="UP000322876"/>
    </source>
</evidence>
<protein>
    <recommendedName>
        <fullName evidence="5">Acetylornithine aminotransferase</fullName>
        <shortName evidence="5">ACOAT</shortName>
        <ecNumber evidence="5">2.6.1.11</ecNumber>
    </recommendedName>
</protein>
<keyword evidence="1 5" id="KW-0032">Aminotransferase</keyword>
<dbReference type="InterPro" id="IPR015422">
    <property type="entry name" value="PyrdxlP-dep_Trfase_small"/>
</dbReference>
<dbReference type="GO" id="GO:0042802">
    <property type="term" value="F:identical protein binding"/>
    <property type="evidence" value="ECO:0007669"/>
    <property type="project" value="TreeGrafter"/>
</dbReference>
<dbReference type="GO" id="GO:0005737">
    <property type="term" value="C:cytoplasm"/>
    <property type="evidence" value="ECO:0007669"/>
    <property type="project" value="UniProtKB-SubCell"/>
</dbReference>
<feature type="binding site" evidence="5">
    <location>
        <position position="272"/>
    </location>
    <ligand>
        <name>pyridoxal 5'-phosphate</name>
        <dbReference type="ChEBI" id="CHEBI:597326"/>
    </ligand>
</feature>
<comment type="cofactor">
    <cofactor evidence="5">
        <name>pyridoxal 5'-phosphate</name>
        <dbReference type="ChEBI" id="CHEBI:597326"/>
    </cofactor>
    <text evidence="5">Binds 1 pyridoxal phosphate per subunit.</text>
</comment>
<accession>A0A5A8F7N8</accession>
<sequence>MSYVMNTYNRYELEFVKGEGSYLFDKKGNKYLDFASGIAVTNLGHGNSEISKVICEQAKKLLHTSNLYRIPVQEELAELISKRSFGGKVFFCNSGAEANEAAIKLARIYGNKKYDGVKYKIVTMINSFHGRTFAALSATGQDKVKKGFEPILDFFVSVPFNDYDALYEVVKNEDVVAVMLEPIQGEGGLIAANRAYLQKVRELCDKMDMLLIFDEVQTGIGRTGYLFAYQLYGVEPDVMTLAKGLGNGVPIGAMIAKERFAEYFTPGTHASTFGGNYLACAVGKKVLELVDDELLENVKKKGAYFRLKLKELFYNKGEVRGEGLLLGVSLKGVSNTDFINECYKVYLLCVPAGDNVVRLYPSLIVSYEEIDECIDKLKRVVERLWG</sequence>
<dbReference type="FunFam" id="3.40.640.10:FF:000004">
    <property type="entry name" value="Acetylornithine aminotransferase"/>
    <property type="match status" value="1"/>
</dbReference>
<comment type="caution">
    <text evidence="6">The sequence shown here is derived from an EMBL/GenBank/DDBJ whole genome shotgun (WGS) entry which is preliminary data.</text>
</comment>
<comment type="pathway">
    <text evidence="5">Amino-acid biosynthesis; L-arginine biosynthesis; N(2)-acetyl-L-ornithine from L-glutamate: step 4/4.</text>
</comment>
<keyword evidence="7" id="KW-1185">Reference proteome</keyword>
<comment type="catalytic activity">
    <reaction evidence="5">
        <text>N(2)-acetyl-L-ornithine + 2-oxoglutarate = N-acetyl-L-glutamate 5-semialdehyde + L-glutamate</text>
        <dbReference type="Rhea" id="RHEA:18049"/>
        <dbReference type="ChEBI" id="CHEBI:16810"/>
        <dbReference type="ChEBI" id="CHEBI:29123"/>
        <dbReference type="ChEBI" id="CHEBI:29985"/>
        <dbReference type="ChEBI" id="CHEBI:57805"/>
        <dbReference type="EC" id="2.6.1.11"/>
    </reaction>
</comment>
<dbReference type="PIRSF" id="PIRSF000521">
    <property type="entry name" value="Transaminase_4ab_Lys_Orn"/>
    <property type="match status" value="1"/>
</dbReference>
<feature type="binding site" evidence="5">
    <location>
        <begin position="95"/>
        <end position="96"/>
    </location>
    <ligand>
        <name>pyridoxal 5'-phosphate</name>
        <dbReference type="ChEBI" id="CHEBI:597326"/>
    </ligand>
</feature>
<dbReference type="InterPro" id="IPR004636">
    <property type="entry name" value="AcOrn/SuccOrn_fam"/>
</dbReference>
<keyword evidence="4 5" id="KW-0663">Pyridoxal phosphate</keyword>
<dbReference type="Proteomes" id="UP000322876">
    <property type="component" value="Unassembled WGS sequence"/>
</dbReference>
<dbReference type="PROSITE" id="PS00600">
    <property type="entry name" value="AA_TRANSFER_CLASS_3"/>
    <property type="match status" value="1"/>
</dbReference>
<feature type="binding site" evidence="5">
    <location>
        <position position="271"/>
    </location>
    <ligand>
        <name>N(2)-acetyl-L-ornithine</name>
        <dbReference type="ChEBI" id="CHEBI:57805"/>
    </ligand>
</feature>
<dbReference type="PANTHER" id="PTHR11986">
    <property type="entry name" value="AMINOTRANSFERASE CLASS III"/>
    <property type="match status" value="1"/>
</dbReference>
<organism evidence="6 7">
    <name type="scientific">Deferribacter autotrophicus</name>
    <dbReference type="NCBI Taxonomy" id="500465"/>
    <lineage>
        <taxon>Bacteria</taxon>
        <taxon>Pseudomonadati</taxon>
        <taxon>Deferribacterota</taxon>
        <taxon>Deferribacteres</taxon>
        <taxon>Deferribacterales</taxon>
        <taxon>Deferribacteraceae</taxon>
        <taxon>Deferribacter</taxon>
    </lineage>
</organism>
<dbReference type="Pfam" id="PF00202">
    <property type="entry name" value="Aminotran_3"/>
    <property type="match status" value="1"/>
</dbReference>
<dbReference type="NCBIfam" id="TIGR00707">
    <property type="entry name" value="argD"/>
    <property type="match status" value="1"/>
</dbReference>
<name>A0A5A8F7N8_9BACT</name>
<dbReference type="UniPathway" id="UPA00068">
    <property type="reaction ID" value="UER00109"/>
</dbReference>
<reference evidence="6 7" key="1">
    <citation type="submission" date="2019-06" db="EMBL/GenBank/DDBJ databases">
        <title>Genomic insights into carbon and energy metabolism of Deferribacter autotrophicus revealed new metabolic traits in the phylum Deferribacteres.</title>
        <authorList>
            <person name="Slobodkin A.I."/>
            <person name="Slobodkina G.B."/>
            <person name="Allioux M."/>
            <person name="Alain K."/>
            <person name="Jebbar M."/>
            <person name="Shadrin V."/>
            <person name="Kublanov I.V."/>
            <person name="Toshchakov S.V."/>
            <person name="Bonch-Osmolovskaya E.A."/>
        </authorList>
    </citation>
    <scope>NUCLEOTIDE SEQUENCE [LARGE SCALE GENOMIC DNA]</scope>
    <source>
        <strain evidence="6 7">SL50</strain>
    </source>
</reference>
<comment type="subcellular location">
    <subcellularLocation>
        <location evidence="5">Cytoplasm</location>
    </subcellularLocation>
</comment>
<keyword evidence="2 5" id="KW-0028">Amino-acid biosynthesis</keyword>
<comment type="subunit">
    <text evidence="5">Homodimer.</text>
</comment>
<dbReference type="GO" id="GO:0006526">
    <property type="term" value="P:L-arginine biosynthetic process"/>
    <property type="evidence" value="ECO:0007669"/>
    <property type="project" value="UniProtKB-UniRule"/>
</dbReference>
<feature type="binding site" evidence="5">
    <location>
        <position position="131"/>
    </location>
    <ligand>
        <name>N(2)-acetyl-L-ornithine</name>
        <dbReference type="ChEBI" id="CHEBI:57805"/>
    </ligand>
</feature>
<evidence type="ECO:0000256" key="1">
    <source>
        <dbReference type="ARBA" id="ARBA00022576"/>
    </source>
</evidence>
<dbReference type="InterPro" id="IPR050103">
    <property type="entry name" value="Class-III_PLP-dep_AT"/>
</dbReference>
<dbReference type="AlphaFoldDB" id="A0A5A8F7N8"/>
<keyword evidence="3 5" id="KW-0808">Transferase</keyword>
<feature type="binding site" evidence="5">
    <location>
        <position position="128"/>
    </location>
    <ligand>
        <name>pyridoxal 5'-phosphate</name>
        <dbReference type="ChEBI" id="CHEBI:597326"/>
    </ligand>
</feature>
<dbReference type="EMBL" id="VFJB01000005">
    <property type="protein sequence ID" value="KAA0257948.1"/>
    <property type="molecule type" value="Genomic_DNA"/>
</dbReference>
<dbReference type="NCBIfam" id="NF002325">
    <property type="entry name" value="PRK01278.1"/>
    <property type="match status" value="1"/>
</dbReference>
<proteinExistence type="inferred from homology"/>
<evidence type="ECO:0000313" key="6">
    <source>
        <dbReference type="EMBL" id="KAA0257948.1"/>
    </source>
</evidence>
<dbReference type="OrthoDB" id="9801834at2"/>
<dbReference type="GO" id="GO:0003992">
    <property type="term" value="F:N2-acetyl-L-ornithine:2-oxoglutarate 5-aminotransferase activity"/>
    <property type="evidence" value="ECO:0007669"/>
    <property type="project" value="UniProtKB-UniRule"/>
</dbReference>
<dbReference type="Gene3D" id="3.40.640.10">
    <property type="entry name" value="Type I PLP-dependent aspartate aminotransferase-like (Major domain)"/>
    <property type="match status" value="1"/>
</dbReference>
<feature type="binding site" evidence="5">
    <location>
        <begin position="214"/>
        <end position="217"/>
    </location>
    <ligand>
        <name>pyridoxal 5'-phosphate</name>
        <dbReference type="ChEBI" id="CHEBI:597326"/>
    </ligand>
</feature>
<evidence type="ECO:0000256" key="5">
    <source>
        <dbReference type="HAMAP-Rule" id="MF_01107"/>
    </source>
</evidence>